<dbReference type="InterPro" id="IPR012020">
    <property type="entry name" value="ABHD4"/>
</dbReference>
<feature type="domain" description="AB hydrolase-1" evidence="2">
    <location>
        <begin position="77"/>
        <end position="310"/>
    </location>
</feature>
<dbReference type="EC" id="4.2.99.20" evidence="3"/>
<reference evidence="3" key="1">
    <citation type="submission" date="2021-12" db="EMBL/GenBank/DDBJ databases">
        <authorList>
            <person name="Rodrigo-Torres L."/>
            <person name="Arahal R. D."/>
            <person name="Lucena T."/>
        </authorList>
    </citation>
    <scope>NUCLEOTIDE SEQUENCE</scope>
    <source>
        <strain evidence="3">CECT 8267</strain>
    </source>
</reference>
<dbReference type="PANTHER" id="PTHR10794">
    <property type="entry name" value="ABHYDROLASE DOMAIN-CONTAINING PROTEIN"/>
    <property type="match status" value="1"/>
</dbReference>
<comment type="similarity">
    <text evidence="1">Belongs to the AB hydrolase superfamily. AB hydrolase 4 family.</text>
</comment>
<dbReference type="PANTHER" id="PTHR10794:SF63">
    <property type="entry name" value="ALPHA_BETA HYDROLASE 1, ISOFORM A"/>
    <property type="match status" value="1"/>
</dbReference>
<accession>A0ABN8EDQ3</accession>
<dbReference type="EMBL" id="CAKLPX010000001">
    <property type="protein sequence ID" value="CAH0990575.1"/>
    <property type="molecule type" value="Genomic_DNA"/>
</dbReference>
<dbReference type="Pfam" id="PF12697">
    <property type="entry name" value="Abhydrolase_6"/>
    <property type="match status" value="1"/>
</dbReference>
<comment type="caution">
    <text evidence="3">The sequence shown here is derived from an EMBL/GenBank/DDBJ whole genome shotgun (WGS) entry which is preliminary data.</text>
</comment>
<name>A0ABN8EDQ3_9GAMM</name>
<dbReference type="InterPro" id="IPR029058">
    <property type="entry name" value="AB_hydrolase_fold"/>
</dbReference>
<evidence type="ECO:0000259" key="2">
    <source>
        <dbReference type="Pfam" id="PF12697"/>
    </source>
</evidence>
<keyword evidence="4" id="KW-1185">Reference proteome</keyword>
<organism evidence="3 4">
    <name type="scientific">Sinobacterium norvegicum</name>
    <dbReference type="NCBI Taxonomy" id="1641715"/>
    <lineage>
        <taxon>Bacteria</taxon>
        <taxon>Pseudomonadati</taxon>
        <taxon>Pseudomonadota</taxon>
        <taxon>Gammaproteobacteria</taxon>
        <taxon>Cellvibrionales</taxon>
        <taxon>Spongiibacteraceae</taxon>
        <taxon>Sinobacterium</taxon>
    </lineage>
</organism>
<dbReference type="SUPFAM" id="SSF53474">
    <property type="entry name" value="alpha/beta-Hydrolases"/>
    <property type="match status" value="1"/>
</dbReference>
<dbReference type="Gene3D" id="3.40.50.1820">
    <property type="entry name" value="alpha/beta hydrolase"/>
    <property type="match status" value="1"/>
</dbReference>
<sequence length="330" mass="37315">MDRAGFTDITMKTFKPPVLLRNPHIQSILSSAQPRKAVVRHRARGWIKHSQRHLFDCNGITMEAFSNIVSGAERLCILIHGWEGSAESNYMLASCTAMLQAGISVVRLNLRDHGNTHHLNRELFNSTRLEEVLLAQQAIQQAFNHQQYFLCGFSLGGNFALRSAADSSTGISHQKVIAVCPVISPYLTMQTLNTGPVIYHNYFAKKWKRSLQKKLIHHPALGYQETLKDLYTLDDMNAYFVPNHTDYDDCDSYLNGYSVEGSRLQTLHCDTHIISSADDPVILSAHLDRLKQSDRLTVELSQYGGHCGFLANYKLNSWLDTRLPELISLR</sequence>
<dbReference type="Proteomes" id="UP000838100">
    <property type="component" value="Unassembled WGS sequence"/>
</dbReference>
<dbReference type="InterPro" id="IPR000073">
    <property type="entry name" value="AB_hydrolase_1"/>
</dbReference>
<evidence type="ECO:0000313" key="3">
    <source>
        <dbReference type="EMBL" id="CAH0990575.1"/>
    </source>
</evidence>
<dbReference type="GO" id="GO:0070205">
    <property type="term" value="F:2-succinyl-6-hydroxy-2,4-cyclohexadiene-1-carboxylate synthase activity"/>
    <property type="evidence" value="ECO:0007669"/>
    <property type="project" value="UniProtKB-EC"/>
</dbReference>
<proteinExistence type="inferred from homology"/>
<evidence type="ECO:0000313" key="4">
    <source>
        <dbReference type="Proteomes" id="UP000838100"/>
    </source>
</evidence>
<gene>
    <name evidence="3" type="primary">menH_1</name>
    <name evidence="3" type="ORF">SIN8267_00668</name>
</gene>
<protein>
    <submittedName>
        <fullName evidence="3">2-succinyl-6-hydroxy-2, 4-cyclohexadiene-1-carboxylate synthase</fullName>
        <ecNumber evidence="3">4.2.99.20</ecNumber>
    </submittedName>
</protein>
<evidence type="ECO:0000256" key="1">
    <source>
        <dbReference type="ARBA" id="ARBA00010884"/>
    </source>
</evidence>
<keyword evidence="3" id="KW-0456">Lyase</keyword>
<dbReference type="PIRSF" id="PIRSF005211">
    <property type="entry name" value="Ab_hydro_YheT"/>
    <property type="match status" value="1"/>
</dbReference>
<dbReference type="InterPro" id="IPR050960">
    <property type="entry name" value="AB_hydrolase_4_sf"/>
</dbReference>